<feature type="domain" description="BTB" evidence="2">
    <location>
        <begin position="189"/>
        <end position="264"/>
    </location>
</feature>
<accession>A0A8H3BDI2</accession>
<reference evidence="3" key="1">
    <citation type="submission" date="2021-01" db="EMBL/GenBank/DDBJ databases">
        <authorList>
            <person name="Kaushik A."/>
        </authorList>
    </citation>
    <scope>NUCLEOTIDE SEQUENCE</scope>
    <source>
        <strain evidence="3">AG2-2IIIB</strain>
    </source>
</reference>
<feature type="region of interest" description="Disordered" evidence="1">
    <location>
        <begin position="1"/>
        <end position="34"/>
    </location>
</feature>
<evidence type="ECO:0000256" key="1">
    <source>
        <dbReference type="SAM" id="MobiDB-lite"/>
    </source>
</evidence>
<sequence>MLLKSETFSDMFKLPRGTAPDPEEGTTPESPISLNGVTASDFEALLRVLYASHFSADQLKPSSTIIIPAFRLANMWHFEELRAHLMPIAEKMFSDVDKLVFAREFQLEEWIVPAHIKLCQRSDPLNSEEASKIGLPSLLFVSRIREEILKSKSRKMLDSTIQAKANAWIKDGCVQVPMARHPEFYFEGTLVFIQIQDTLFNVHKSQLLKSKAFSKWFEVQESVQSEERGEGLSPDKPIFMENIEISDFEALLKALYTPQFSDSRPSLNASFIISAFRMANLWQFSELRAFLLNLADQILGDVDKISFAKEFGLKEWLLTPHVNLCQRDQQLDLEEAKKIGIDSLLIINNLREEFSPQKLASYRTLASGCTGIAQGNLGYTYPGNRHPAARFSYLGTGVSYESMEHCSACLTKDYLPTAEEVNSTIQARIRDWIEGSM</sequence>
<dbReference type="Proteomes" id="UP000663843">
    <property type="component" value="Unassembled WGS sequence"/>
</dbReference>
<dbReference type="PROSITE" id="PS50097">
    <property type="entry name" value="BTB"/>
    <property type="match status" value="1"/>
</dbReference>
<dbReference type="AlphaFoldDB" id="A0A8H3BDI2"/>
<gene>
    <name evidence="3" type="ORF">RDB_LOCUS90427</name>
</gene>
<organism evidence="3 4">
    <name type="scientific">Rhizoctonia solani</name>
    <dbReference type="NCBI Taxonomy" id="456999"/>
    <lineage>
        <taxon>Eukaryota</taxon>
        <taxon>Fungi</taxon>
        <taxon>Dikarya</taxon>
        <taxon>Basidiomycota</taxon>
        <taxon>Agaricomycotina</taxon>
        <taxon>Agaricomycetes</taxon>
        <taxon>Cantharellales</taxon>
        <taxon>Ceratobasidiaceae</taxon>
        <taxon>Rhizoctonia</taxon>
    </lineage>
</organism>
<evidence type="ECO:0000313" key="4">
    <source>
        <dbReference type="Proteomes" id="UP000663843"/>
    </source>
</evidence>
<dbReference type="SUPFAM" id="SSF54695">
    <property type="entry name" value="POZ domain"/>
    <property type="match status" value="1"/>
</dbReference>
<evidence type="ECO:0000259" key="2">
    <source>
        <dbReference type="PROSITE" id="PS50097"/>
    </source>
</evidence>
<dbReference type="InterPro" id="IPR011333">
    <property type="entry name" value="SKP1/BTB/POZ_sf"/>
</dbReference>
<dbReference type="InterPro" id="IPR000210">
    <property type="entry name" value="BTB/POZ_dom"/>
</dbReference>
<evidence type="ECO:0000313" key="3">
    <source>
        <dbReference type="EMBL" id="CAE6455032.1"/>
    </source>
</evidence>
<protein>
    <recommendedName>
        <fullName evidence="2">BTB domain-containing protein</fullName>
    </recommendedName>
</protein>
<comment type="caution">
    <text evidence="3">The sequence shown here is derived from an EMBL/GenBank/DDBJ whole genome shotgun (WGS) entry which is preliminary data.</text>
</comment>
<name>A0A8H3BDI2_9AGAM</name>
<dbReference type="Gene3D" id="3.30.710.10">
    <property type="entry name" value="Potassium Channel Kv1.1, Chain A"/>
    <property type="match status" value="1"/>
</dbReference>
<dbReference type="EMBL" id="CAJMWT010002804">
    <property type="protein sequence ID" value="CAE6455032.1"/>
    <property type="molecule type" value="Genomic_DNA"/>
</dbReference>
<proteinExistence type="predicted"/>